<organism evidence="5 6">
    <name type="scientific">Trifolium pratense</name>
    <name type="common">Red clover</name>
    <dbReference type="NCBI Taxonomy" id="57577"/>
    <lineage>
        <taxon>Eukaryota</taxon>
        <taxon>Viridiplantae</taxon>
        <taxon>Streptophyta</taxon>
        <taxon>Embryophyta</taxon>
        <taxon>Tracheophyta</taxon>
        <taxon>Spermatophyta</taxon>
        <taxon>Magnoliopsida</taxon>
        <taxon>eudicotyledons</taxon>
        <taxon>Gunneridae</taxon>
        <taxon>Pentapetalae</taxon>
        <taxon>rosids</taxon>
        <taxon>fabids</taxon>
        <taxon>Fabales</taxon>
        <taxon>Fabaceae</taxon>
        <taxon>Papilionoideae</taxon>
        <taxon>50 kb inversion clade</taxon>
        <taxon>NPAAA clade</taxon>
        <taxon>Hologalegina</taxon>
        <taxon>IRL clade</taxon>
        <taxon>Trifolieae</taxon>
        <taxon>Trifolium</taxon>
    </lineage>
</organism>
<evidence type="ECO:0000259" key="4">
    <source>
        <dbReference type="PROSITE" id="PS51144"/>
    </source>
</evidence>
<protein>
    <submittedName>
        <fullName evidence="5">Bifunctional monodehydroascorbate reductase and carbonic anhydrase nectarin-3-like protein</fullName>
    </submittedName>
</protein>
<evidence type="ECO:0000256" key="1">
    <source>
        <dbReference type="ARBA" id="ARBA00002904"/>
    </source>
</evidence>
<dbReference type="InterPro" id="IPR001148">
    <property type="entry name" value="CA_dom"/>
</dbReference>
<feature type="non-terminal residue" evidence="5">
    <location>
        <position position="49"/>
    </location>
</feature>
<reference evidence="5 6" key="1">
    <citation type="journal article" date="2014" name="Am. J. Bot.">
        <title>Genome assembly and annotation for red clover (Trifolium pratense; Fabaceae).</title>
        <authorList>
            <person name="Istvanek J."/>
            <person name="Jaros M."/>
            <person name="Krenek A."/>
            <person name="Repkova J."/>
        </authorList>
    </citation>
    <scope>NUCLEOTIDE SEQUENCE [LARGE SCALE GENOMIC DNA]</scope>
    <source>
        <strain evidence="6">cv. Tatra</strain>
        <tissue evidence="5">Young leaves</tissue>
    </source>
</reference>
<dbReference type="Proteomes" id="UP000236291">
    <property type="component" value="Unassembled WGS sequence"/>
</dbReference>
<sequence>MVDTEAERSIGVIDPSEEIKLGGNKYYRYIGSLTVPPCTEDVIWTIYNK</sequence>
<dbReference type="PROSITE" id="PS51144">
    <property type="entry name" value="ALPHA_CA_2"/>
    <property type="match status" value="1"/>
</dbReference>
<dbReference type="GO" id="GO:0006730">
    <property type="term" value="P:one-carbon metabolic process"/>
    <property type="evidence" value="ECO:0007669"/>
    <property type="project" value="TreeGrafter"/>
</dbReference>
<accession>A0A2K3KE80</accession>
<dbReference type="SUPFAM" id="SSF51069">
    <property type="entry name" value="Carbonic anhydrase"/>
    <property type="match status" value="1"/>
</dbReference>
<dbReference type="GO" id="GO:0008270">
    <property type="term" value="F:zinc ion binding"/>
    <property type="evidence" value="ECO:0007669"/>
    <property type="project" value="InterPro"/>
</dbReference>
<feature type="domain" description="Alpha-carbonic anhydrase" evidence="4">
    <location>
        <begin position="1"/>
        <end position="49"/>
    </location>
</feature>
<dbReference type="InterPro" id="IPR023561">
    <property type="entry name" value="Carbonic_anhydrase_a-class"/>
</dbReference>
<reference evidence="5 6" key="2">
    <citation type="journal article" date="2017" name="Front. Plant Sci.">
        <title>Gene Classification and Mining of Molecular Markers Useful in Red Clover (Trifolium pratense) Breeding.</title>
        <authorList>
            <person name="Istvanek J."/>
            <person name="Dluhosova J."/>
            <person name="Dluhos P."/>
            <person name="Patkova L."/>
            <person name="Nedelnik J."/>
            <person name="Repkova J."/>
        </authorList>
    </citation>
    <scope>NUCLEOTIDE SEQUENCE [LARGE SCALE GENOMIC DNA]</scope>
    <source>
        <strain evidence="6">cv. Tatra</strain>
        <tissue evidence="5">Young leaves</tissue>
    </source>
</reference>
<name>A0A2K3KE80_TRIPR</name>
<dbReference type="InterPro" id="IPR036398">
    <property type="entry name" value="CA_dom_sf"/>
</dbReference>
<gene>
    <name evidence="5" type="ORF">L195_g054103</name>
</gene>
<dbReference type="GO" id="GO:0004089">
    <property type="term" value="F:carbonate dehydratase activity"/>
    <property type="evidence" value="ECO:0007669"/>
    <property type="project" value="InterPro"/>
</dbReference>
<evidence type="ECO:0000256" key="3">
    <source>
        <dbReference type="ARBA" id="ARBA00006365"/>
    </source>
</evidence>
<evidence type="ECO:0000256" key="2">
    <source>
        <dbReference type="ARBA" id="ARBA00004470"/>
    </source>
</evidence>
<proteinExistence type="inferred from homology"/>
<dbReference type="PANTHER" id="PTHR18952">
    <property type="entry name" value="CARBONIC ANHYDRASE"/>
    <property type="match status" value="1"/>
</dbReference>
<dbReference type="GO" id="GO:0009570">
    <property type="term" value="C:chloroplast stroma"/>
    <property type="evidence" value="ECO:0007669"/>
    <property type="project" value="UniProtKB-SubCell"/>
</dbReference>
<evidence type="ECO:0000313" key="6">
    <source>
        <dbReference type="Proteomes" id="UP000236291"/>
    </source>
</evidence>
<dbReference type="AlphaFoldDB" id="A0A2K3KE80"/>
<comment type="similarity">
    <text evidence="3">Belongs to the alpha-class carbonic anhydrase family.</text>
</comment>
<dbReference type="PANTHER" id="PTHR18952:SF201">
    <property type="entry name" value="CARBONIC ANHYDRASE"/>
    <property type="match status" value="1"/>
</dbReference>
<dbReference type="Pfam" id="PF00194">
    <property type="entry name" value="Carb_anhydrase"/>
    <property type="match status" value="1"/>
</dbReference>
<dbReference type="Gene3D" id="3.10.200.10">
    <property type="entry name" value="Alpha carbonic anhydrase"/>
    <property type="match status" value="1"/>
</dbReference>
<comment type="subcellular location">
    <subcellularLocation>
        <location evidence="2">Plastid</location>
        <location evidence="2">Chloroplast stroma</location>
    </subcellularLocation>
</comment>
<dbReference type="EMBL" id="ASHM01093439">
    <property type="protein sequence ID" value="PNX64604.1"/>
    <property type="molecule type" value="Genomic_DNA"/>
</dbReference>
<comment type="caution">
    <text evidence="5">The sequence shown here is derived from an EMBL/GenBank/DDBJ whole genome shotgun (WGS) entry which is preliminary data.</text>
</comment>
<evidence type="ECO:0000313" key="5">
    <source>
        <dbReference type="EMBL" id="PNX64604.1"/>
    </source>
</evidence>
<comment type="function">
    <text evidence="1">Reversible hydration of carbon dioxide.</text>
</comment>